<organism evidence="2">
    <name type="scientific">Timema bartmani</name>
    <dbReference type="NCBI Taxonomy" id="61472"/>
    <lineage>
        <taxon>Eukaryota</taxon>
        <taxon>Metazoa</taxon>
        <taxon>Ecdysozoa</taxon>
        <taxon>Arthropoda</taxon>
        <taxon>Hexapoda</taxon>
        <taxon>Insecta</taxon>
        <taxon>Pterygota</taxon>
        <taxon>Neoptera</taxon>
        <taxon>Polyneoptera</taxon>
        <taxon>Phasmatodea</taxon>
        <taxon>Timematodea</taxon>
        <taxon>Timematoidea</taxon>
        <taxon>Timematidae</taxon>
        <taxon>Timema</taxon>
    </lineage>
</organism>
<dbReference type="PROSITE" id="PS50012">
    <property type="entry name" value="RCC1_3"/>
    <property type="match status" value="2"/>
</dbReference>
<accession>A0A7R9I798</accession>
<dbReference type="InterPro" id="IPR000408">
    <property type="entry name" value="Reg_chr_condens"/>
</dbReference>
<dbReference type="EMBL" id="OD574138">
    <property type="protein sequence ID" value="CAD7450246.1"/>
    <property type="molecule type" value="Genomic_DNA"/>
</dbReference>
<reference evidence="2" key="1">
    <citation type="submission" date="2020-11" db="EMBL/GenBank/DDBJ databases">
        <authorList>
            <person name="Tran Van P."/>
        </authorList>
    </citation>
    <scope>NUCLEOTIDE SEQUENCE</scope>
</reference>
<feature type="repeat" description="RCC1" evidence="1">
    <location>
        <begin position="181"/>
        <end position="249"/>
    </location>
</feature>
<name>A0A7R9I798_9NEOP</name>
<dbReference type="Pfam" id="PF00415">
    <property type="entry name" value="RCC1"/>
    <property type="match status" value="2"/>
</dbReference>
<dbReference type="AlphaFoldDB" id="A0A7R9I798"/>
<dbReference type="PROSITE" id="PS00626">
    <property type="entry name" value="RCC1_2"/>
    <property type="match status" value="2"/>
</dbReference>
<evidence type="ECO:0000256" key="1">
    <source>
        <dbReference type="PROSITE-ProRule" id="PRU00235"/>
    </source>
</evidence>
<dbReference type="Gene3D" id="2.130.10.30">
    <property type="entry name" value="Regulator of chromosome condensation 1/beta-lactamase-inhibitor protein II"/>
    <property type="match status" value="2"/>
</dbReference>
<dbReference type="Pfam" id="PF13540">
    <property type="entry name" value="RCC1_2"/>
    <property type="match status" value="1"/>
</dbReference>
<dbReference type="InterPro" id="IPR009091">
    <property type="entry name" value="RCC1/BLIP-II"/>
</dbReference>
<dbReference type="PANTHER" id="PTHR46849:SF1">
    <property type="entry name" value="RCC1 DOMAIN-CONTAINING PROTEIN 1"/>
    <property type="match status" value="1"/>
</dbReference>
<dbReference type="InterPro" id="IPR052830">
    <property type="entry name" value="RCC1_domain-containing"/>
</dbReference>
<evidence type="ECO:0008006" key="3">
    <source>
        <dbReference type="Google" id="ProtNLM"/>
    </source>
</evidence>
<feature type="repeat" description="RCC1" evidence="1">
    <location>
        <begin position="101"/>
        <end position="180"/>
    </location>
</feature>
<protein>
    <recommendedName>
        <fullName evidence="3">RCC1 domain-containing protein 1</fullName>
    </recommendedName>
</protein>
<gene>
    <name evidence="2" type="ORF">TBIB3V08_LOCUS12517</name>
</gene>
<sequence>MFYWLQASCCKNHILTVTETGNCWQYLTDTGTWKQISNFVATETCSSVRIVNVCCSETLNIALSESGMVYSIPVAISTPSTEKVVQVACGLEHCLLLTATGQVFSWGTGTSLFLEFWLQELHSYFDDMFQCTSSIILKRGQLGHGDLESECEPRPVAALEGLRVLRVAAGGWHSACITEEGDLYTFGWNSSGQLGLPTQTHGDKRMKLSDQESVVTLTAVPVPVTWKEGEVFVIDVACGSRHTLALLEDRSLWGCGWNGYGQLAEDPNCSSSWDQMRQIPVPKGVSVKNVRCGAWNSSLFAE</sequence>
<dbReference type="SUPFAM" id="SSF50985">
    <property type="entry name" value="RCC1/BLIP-II"/>
    <property type="match status" value="1"/>
</dbReference>
<evidence type="ECO:0000313" key="2">
    <source>
        <dbReference type="EMBL" id="CAD7450246.1"/>
    </source>
</evidence>
<dbReference type="PANTHER" id="PTHR46849">
    <property type="entry name" value="RCC1 DOMAIN-CONTAINING PROTEIN 1"/>
    <property type="match status" value="1"/>
</dbReference>
<proteinExistence type="predicted"/>